<feature type="modified residue" description="4-aspartylphosphate" evidence="11">
    <location>
        <position position="112"/>
    </location>
</feature>
<evidence type="ECO:0000256" key="9">
    <source>
        <dbReference type="ARBA" id="ARBA00023163"/>
    </source>
</evidence>
<dbReference type="InterPro" id="IPR001789">
    <property type="entry name" value="Sig_transdc_resp-reg_receiver"/>
</dbReference>
<evidence type="ECO:0000313" key="16">
    <source>
        <dbReference type="Proteomes" id="UP001374535"/>
    </source>
</evidence>
<dbReference type="InterPro" id="IPR009057">
    <property type="entry name" value="Homeodomain-like_sf"/>
</dbReference>
<dbReference type="SMART" id="SM00448">
    <property type="entry name" value="REC"/>
    <property type="match status" value="1"/>
</dbReference>
<evidence type="ECO:0000256" key="4">
    <source>
        <dbReference type="ARBA" id="ARBA00022864"/>
    </source>
</evidence>
<reference evidence="15 16" key="1">
    <citation type="journal article" date="2023" name="Life. Sci Alliance">
        <title>Evolutionary insights into 3D genome organization and epigenetic landscape of Vigna mungo.</title>
        <authorList>
            <person name="Junaid A."/>
            <person name="Singh B."/>
            <person name="Bhatia S."/>
        </authorList>
    </citation>
    <scope>NUCLEOTIDE SEQUENCE [LARGE SCALE GENOMIC DNA]</scope>
    <source>
        <strain evidence="15">Urdbean</strain>
    </source>
</reference>
<evidence type="ECO:0000256" key="10">
    <source>
        <dbReference type="ARBA" id="ARBA00023242"/>
    </source>
</evidence>
<evidence type="ECO:0000256" key="12">
    <source>
        <dbReference type="SAM" id="MobiDB-lite"/>
    </source>
</evidence>
<dbReference type="PANTHER" id="PTHR43874">
    <property type="entry name" value="TWO-COMPONENT RESPONSE REGULATOR"/>
    <property type="match status" value="1"/>
</dbReference>
<dbReference type="InterPro" id="IPR006447">
    <property type="entry name" value="Myb_dom_plants"/>
</dbReference>
<dbReference type="GO" id="GO:0003700">
    <property type="term" value="F:DNA-binding transcription factor activity"/>
    <property type="evidence" value="ECO:0007669"/>
    <property type="project" value="InterPro"/>
</dbReference>
<dbReference type="Gene3D" id="3.40.50.2300">
    <property type="match status" value="1"/>
</dbReference>
<keyword evidence="7" id="KW-0238">DNA-binding</keyword>
<evidence type="ECO:0000256" key="8">
    <source>
        <dbReference type="ARBA" id="ARBA00023159"/>
    </source>
</evidence>
<keyword evidence="4" id="KW-0932">Cytokinin signaling pathway</keyword>
<dbReference type="EMBL" id="CP144696">
    <property type="protein sequence ID" value="WVZ10127.1"/>
    <property type="molecule type" value="Genomic_DNA"/>
</dbReference>
<dbReference type="PIRSF" id="PIRSF036392">
    <property type="entry name" value="RR_ARR_type-B"/>
    <property type="match status" value="1"/>
</dbReference>
<comment type="subcellular location">
    <subcellularLocation>
        <location evidence="1">Nucleus</location>
    </subcellularLocation>
</comment>
<feature type="chain" id="PRO_5043001750" description="Response regulatory domain-containing protein" evidence="13">
    <location>
        <begin position="18"/>
        <end position="784"/>
    </location>
</feature>
<dbReference type="InterPro" id="IPR011006">
    <property type="entry name" value="CheY-like_superfamily"/>
</dbReference>
<evidence type="ECO:0000256" key="6">
    <source>
        <dbReference type="ARBA" id="ARBA00023015"/>
    </source>
</evidence>
<protein>
    <recommendedName>
        <fullName evidence="14">Response regulatory domain-containing protein</fullName>
    </recommendedName>
</protein>
<feature type="domain" description="Response regulatory" evidence="14">
    <location>
        <begin position="61"/>
        <end position="176"/>
    </location>
</feature>
<dbReference type="NCBIfam" id="TIGR01557">
    <property type="entry name" value="myb_SHAQKYF"/>
    <property type="match status" value="1"/>
</dbReference>
<evidence type="ECO:0000256" key="7">
    <source>
        <dbReference type="ARBA" id="ARBA00023125"/>
    </source>
</evidence>
<dbReference type="Proteomes" id="UP001374535">
    <property type="component" value="Chromosome 5"/>
</dbReference>
<dbReference type="Gene3D" id="1.10.10.60">
    <property type="entry name" value="Homeodomain-like"/>
    <property type="match status" value="1"/>
</dbReference>
<feature type="compositionally biased region" description="Basic and acidic residues" evidence="12">
    <location>
        <begin position="194"/>
        <end position="203"/>
    </location>
</feature>
<proteinExistence type="inferred from homology"/>
<evidence type="ECO:0000256" key="5">
    <source>
        <dbReference type="ARBA" id="ARBA00023012"/>
    </source>
</evidence>
<feature type="region of interest" description="Disordered" evidence="12">
    <location>
        <begin position="182"/>
        <end position="235"/>
    </location>
</feature>
<gene>
    <name evidence="15" type="ORF">V8G54_014657</name>
</gene>
<dbReference type="SUPFAM" id="SSF46689">
    <property type="entry name" value="Homeodomain-like"/>
    <property type="match status" value="1"/>
</dbReference>
<evidence type="ECO:0000256" key="2">
    <source>
        <dbReference type="ARBA" id="ARBA00006015"/>
    </source>
</evidence>
<evidence type="ECO:0000256" key="13">
    <source>
        <dbReference type="SAM" id="SignalP"/>
    </source>
</evidence>
<keyword evidence="13" id="KW-0732">Signal</keyword>
<keyword evidence="3 11" id="KW-0597">Phosphoprotein</keyword>
<keyword evidence="10" id="KW-0539">Nucleus</keyword>
<dbReference type="CDD" id="cd17584">
    <property type="entry name" value="REC_typeB_ARR-like"/>
    <property type="match status" value="1"/>
</dbReference>
<feature type="signal peptide" evidence="13">
    <location>
        <begin position="1"/>
        <end position="17"/>
    </location>
</feature>
<comment type="similarity">
    <text evidence="2">Belongs to the ARR family. Type-B subfamily.</text>
</comment>
<evidence type="ECO:0000256" key="1">
    <source>
        <dbReference type="ARBA" id="ARBA00004123"/>
    </source>
</evidence>
<keyword evidence="5" id="KW-0902">Two-component regulatory system</keyword>
<dbReference type="GO" id="GO:0005634">
    <property type="term" value="C:nucleus"/>
    <property type="evidence" value="ECO:0007669"/>
    <property type="project" value="UniProtKB-SubCell"/>
</dbReference>
<evidence type="ECO:0000256" key="3">
    <source>
        <dbReference type="ARBA" id="ARBA00022553"/>
    </source>
</evidence>
<dbReference type="AlphaFoldDB" id="A0AAQ3RXN7"/>
<dbReference type="GO" id="GO:0003677">
    <property type="term" value="F:DNA binding"/>
    <property type="evidence" value="ECO:0007669"/>
    <property type="project" value="UniProtKB-KW"/>
</dbReference>
<dbReference type="InterPro" id="IPR017053">
    <property type="entry name" value="Response_reg_B-typ_pln"/>
</dbReference>
<dbReference type="PROSITE" id="PS50110">
    <property type="entry name" value="RESPONSE_REGULATORY"/>
    <property type="match status" value="1"/>
</dbReference>
<keyword evidence="8" id="KW-0010">Activator</keyword>
<keyword evidence="6" id="KW-0805">Transcription regulation</keyword>
<sequence>MLLLLLLLLLLLWWCYCSVRFCLDLRSMNLGNGKGSMSAVTTTGVMKSGDAVSDQFPAGLRVLVVDDDPTCLMILEKMLRTCLYEVTKCNRAETALSLLRENKNGFDIVISDVHMPDMDGFKLLEHIGLEMDLPVIMMSADDGKSVVMKGVTHGACDYLIKPVRIEALKNIWQHVVRKKKNEWKDAEQSGSAEEGDRQPKASDEADYSSSANEGSWRNSKKRRDEEEEAEDRDDTSTLKKPRVVWSVELHQQFVAAVDQLGIDNLCNGTFDAWVVGIFVCILSKTTLLPLWSPVFRYSHCLGRCKEVLHAFQIIRVSNVNRYIMTLHFGFIIASIVNSHPTEAVPKKILELMNVPGLTRENVASHLQKYRLYLRRLSGVSQHQNNMNNSFLGSQEATFGTISSISGIDLQTLAVAGQLPAQSLATLQAAGLGRSTAKAGVPMPIMDQRNLFSFENPRVRFGEGQQQHLSSSKPMNLLLGIPTNMEPKQLANLHQSTQSIASLNMRVNASAPQGNPLLMQMPQSQPRGQMLSENTGPRVPRLPSSLGQPNVSNGISNGFLGRNGIAGNNRGPAYNPVPPNSSLLSFPMNQSSEVSVNNSLPLGSTPGISSITTKGSFQEEVTSGIKASGAFPSYDIFNELHHHKSHDWEITNPGLSYSAPHHANPLQGNIDVSPSVLVHQGFSSTQHTGQSRDATLMGKAMFSVGEGSEQDNLQNAVQHLHPLLVDNSVRVKSERIPDASSQTNLFPDHYGQEDLMSALLKQQEGMGPGESEFEFDAYSLDNIPV</sequence>
<organism evidence="15 16">
    <name type="scientific">Vigna mungo</name>
    <name type="common">Black gram</name>
    <name type="synonym">Phaseolus mungo</name>
    <dbReference type="NCBI Taxonomy" id="3915"/>
    <lineage>
        <taxon>Eukaryota</taxon>
        <taxon>Viridiplantae</taxon>
        <taxon>Streptophyta</taxon>
        <taxon>Embryophyta</taxon>
        <taxon>Tracheophyta</taxon>
        <taxon>Spermatophyta</taxon>
        <taxon>Magnoliopsida</taxon>
        <taxon>eudicotyledons</taxon>
        <taxon>Gunneridae</taxon>
        <taxon>Pentapetalae</taxon>
        <taxon>rosids</taxon>
        <taxon>fabids</taxon>
        <taxon>Fabales</taxon>
        <taxon>Fabaceae</taxon>
        <taxon>Papilionoideae</taxon>
        <taxon>50 kb inversion clade</taxon>
        <taxon>NPAAA clade</taxon>
        <taxon>indigoferoid/millettioid clade</taxon>
        <taxon>Phaseoleae</taxon>
        <taxon>Vigna</taxon>
    </lineage>
</organism>
<dbReference type="GO" id="GO:0009736">
    <property type="term" value="P:cytokinin-activated signaling pathway"/>
    <property type="evidence" value="ECO:0007669"/>
    <property type="project" value="UniProtKB-KW"/>
</dbReference>
<dbReference type="FunFam" id="3.40.50.2300:FF:000408">
    <property type="entry name" value="Two-component response regulator"/>
    <property type="match status" value="1"/>
</dbReference>
<dbReference type="SUPFAM" id="SSF52172">
    <property type="entry name" value="CheY-like"/>
    <property type="match status" value="1"/>
</dbReference>
<dbReference type="InterPro" id="IPR045279">
    <property type="entry name" value="ARR-like"/>
</dbReference>
<keyword evidence="9" id="KW-0804">Transcription</keyword>
<name>A0AAQ3RXN7_VIGMU</name>
<evidence type="ECO:0000256" key="11">
    <source>
        <dbReference type="PROSITE-ProRule" id="PRU00169"/>
    </source>
</evidence>
<feature type="compositionally biased region" description="Polar residues" evidence="12">
    <location>
        <begin position="207"/>
        <end position="217"/>
    </location>
</feature>
<evidence type="ECO:0000313" key="15">
    <source>
        <dbReference type="EMBL" id="WVZ10127.1"/>
    </source>
</evidence>
<dbReference type="Pfam" id="PF00072">
    <property type="entry name" value="Response_reg"/>
    <property type="match status" value="1"/>
</dbReference>
<dbReference type="GO" id="GO:0000160">
    <property type="term" value="P:phosphorelay signal transduction system"/>
    <property type="evidence" value="ECO:0007669"/>
    <property type="project" value="UniProtKB-KW"/>
</dbReference>
<dbReference type="PANTHER" id="PTHR43874:SF67">
    <property type="entry name" value="TWO-COMPONENT RESPONSE REGULATOR ARR2"/>
    <property type="match status" value="1"/>
</dbReference>
<keyword evidence="16" id="KW-1185">Reference proteome</keyword>
<accession>A0AAQ3RXN7</accession>
<feature type="region of interest" description="Disordered" evidence="12">
    <location>
        <begin position="526"/>
        <end position="551"/>
    </location>
</feature>
<evidence type="ECO:0000259" key="14">
    <source>
        <dbReference type="PROSITE" id="PS50110"/>
    </source>
</evidence>